<keyword evidence="2" id="KW-0067">ATP-binding</keyword>
<evidence type="ECO:0000313" key="4">
    <source>
        <dbReference type="EMBL" id="WFN36433.1"/>
    </source>
</evidence>
<name>A0AAF0JTK1_9EURY</name>
<protein>
    <recommendedName>
        <fullName evidence="3">KaiC-like domain-containing protein</fullName>
    </recommendedName>
</protein>
<dbReference type="GeneID" id="79950699"/>
<dbReference type="PANTHER" id="PTHR43637:SF3">
    <property type="entry name" value="FLAGELLA-RELATED PROTEIN H-RELATED"/>
    <property type="match status" value="1"/>
</dbReference>
<dbReference type="PANTHER" id="PTHR43637">
    <property type="entry name" value="UPF0273 PROTEIN TM_0370"/>
    <property type="match status" value="1"/>
</dbReference>
<dbReference type="EMBL" id="CP091092">
    <property type="protein sequence ID" value="WFN36433.1"/>
    <property type="molecule type" value="Genomic_DNA"/>
</dbReference>
<evidence type="ECO:0000313" key="5">
    <source>
        <dbReference type="Proteomes" id="UP001218895"/>
    </source>
</evidence>
<dbReference type="InterPro" id="IPR014774">
    <property type="entry name" value="KaiC-like_dom"/>
</dbReference>
<dbReference type="SUPFAM" id="SSF52540">
    <property type="entry name" value="P-loop containing nucleoside triphosphate hydrolases"/>
    <property type="match status" value="1"/>
</dbReference>
<evidence type="ECO:0000256" key="2">
    <source>
        <dbReference type="ARBA" id="ARBA00022840"/>
    </source>
</evidence>
<organism evidence="4 5">
    <name type="scientific">Methanomicrobium antiquum</name>
    <dbReference type="NCBI Taxonomy" id="487686"/>
    <lineage>
        <taxon>Archaea</taxon>
        <taxon>Methanobacteriati</taxon>
        <taxon>Methanobacteriota</taxon>
        <taxon>Stenosarchaea group</taxon>
        <taxon>Methanomicrobia</taxon>
        <taxon>Methanomicrobiales</taxon>
        <taxon>Methanomicrobiaceae</taxon>
        <taxon>Methanomicrobium</taxon>
    </lineage>
</organism>
<dbReference type="Pfam" id="PF06745">
    <property type="entry name" value="ATPase"/>
    <property type="match status" value="1"/>
</dbReference>
<dbReference type="Gene3D" id="3.40.50.300">
    <property type="entry name" value="P-loop containing nucleotide triphosphate hydrolases"/>
    <property type="match status" value="1"/>
</dbReference>
<evidence type="ECO:0000259" key="3">
    <source>
        <dbReference type="Pfam" id="PF06745"/>
    </source>
</evidence>
<dbReference type="InterPro" id="IPR027417">
    <property type="entry name" value="P-loop_NTPase"/>
</dbReference>
<dbReference type="KEGG" id="manq:L1994_09835"/>
<gene>
    <name evidence="4" type="ORF">L1994_09835</name>
</gene>
<reference evidence="4" key="1">
    <citation type="submission" date="2022-01" db="EMBL/GenBank/DDBJ databases">
        <title>Complete genome of Methanomicrobium antiquum DSM 21220.</title>
        <authorList>
            <person name="Chen S.-C."/>
            <person name="You Y.-T."/>
            <person name="Zhou Y.-Z."/>
            <person name="Lai M.-C."/>
        </authorList>
    </citation>
    <scope>NUCLEOTIDE SEQUENCE</scope>
    <source>
        <strain evidence="4">DSM 21220</strain>
    </source>
</reference>
<keyword evidence="5" id="KW-1185">Reference proteome</keyword>
<feature type="domain" description="KaiC-like" evidence="3">
    <location>
        <begin position="9"/>
        <end position="248"/>
    </location>
</feature>
<dbReference type="RefSeq" id="WP_278099269.1">
    <property type="nucleotide sequence ID" value="NZ_CP091092.1"/>
</dbReference>
<proteinExistence type="predicted"/>
<sequence length="276" mass="30980">MQDERAKRIPTGIESLDPVLAGGVPKGSVILLVGEPGAGNREFVYSSILFSSKLKEKGVENQKVSLPEEIAYTTFTRLSSSIAEELELSFKGDITKDIENKVNFIDLSEIYFELSAVPTGWYSSTSVIERFQKKSDSVGIVSKLAESLQNHPKNSMIVIDSITDIATENTTASEWKDLIGLLRGLQRVSKKWESVIYILLSDGILSDSRLIEIADCCDAMITFRWEESSARKRQRVMYFEKFRGVMPHLEEKDLVKFAVRITPESGFEVSNIRVVI</sequence>
<dbReference type="Proteomes" id="UP001218895">
    <property type="component" value="Chromosome"/>
</dbReference>
<evidence type="ECO:0000256" key="1">
    <source>
        <dbReference type="ARBA" id="ARBA00022741"/>
    </source>
</evidence>
<dbReference type="AlphaFoldDB" id="A0AAF0JTK1"/>
<accession>A0AAF0JTK1</accession>
<dbReference type="GO" id="GO:0005524">
    <property type="term" value="F:ATP binding"/>
    <property type="evidence" value="ECO:0007669"/>
    <property type="project" value="UniProtKB-KW"/>
</dbReference>
<keyword evidence="1" id="KW-0547">Nucleotide-binding</keyword>